<evidence type="ECO:0000313" key="5">
    <source>
        <dbReference type="Proteomes" id="UP001165065"/>
    </source>
</evidence>
<feature type="compositionally biased region" description="Low complexity" evidence="2">
    <location>
        <begin position="151"/>
        <end position="164"/>
    </location>
</feature>
<dbReference type="Proteomes" id="UP001165065">
    <property type="component" value="Unassembled WGS sequence"/>
</dbReference>
<organism evidence="4 5">
    <name type="scientific">Triparma columacea</name>
    <dbReference type="NCBI Taxonomy" id="722753"/>
    <lineage>
        <taxon>Eukaryota</taxon>
        <taxon>Sar</taxon>
        <taxon>Stramenopiles</taxon>
        <taxon>Ochrophyta</taxon>
        <taxon>Bolidophyceae</taxon>
        <taxon>Parmales</taxon>
        <taxon>Triparmaceae</taxon>
        <taxon>Triparma</taxon>
    </lineage>
</organism>
<gene>
    <name evidence="4" type="ORF">TrCOL_g4166</name>
</gene>
<dbReference type="PANTHER" id="PTHR11895">
    <property type="entry name" value="TRANSAMIDASE"/>
    <property type="match status" value="1"/>
</dbReference>
<comment type="similarity">
    <text evidence="1">Belongs to the amidase family.</text>
</comment>
<feature type="domain" description="Amidase" evidence="3">
    <location>
        <begin position="60"/>
        <end position="490"/>
    </location>
</feature>
<dbReference type="InterPro" id="IPR000120">
    <property type="entry name" value="Amidase"/>
</dbReference>
<dbReference type="SUPFAM" id="SSF75304">
    <property type="entry name" value="Amidase signature (AS) enzymes"/>
    <property type="match status" value="1"/>
</dbReference>
<protein>
    <recommendedName>
        <fullName evidence="3">Amidase domain-containing protein</fullName>
    </recommendedName>
</protein>
<proteinExistence type="inferred from homology"/>
<comment type="caution">
    <text evidence="4">The sequence shown here is derived from an EMBL/GenBank/DDBJ whole genome shotgun (WGS) entry which is preliminary data.</text>
</comment>
<dbReference type="InterPro" id="IPR020556">
    <property type="entry name" value="Amidase_CS"/>
</dbReference>
<dbReference type="GO" id="GO:0050567">
    <property type="term" value="F:glutaminyl-tRNA synthase (glutamine-hydrolyzing) activity"/>
    <property type="evidence" value="ECO:0007669"/>
    <property type="project" value="TreeGrafter"/>
</dbReference>
<evidence type="ECO:0000256" key="1">
    <source>
        <dbReference type="ARBA" id="ARBA00009199"/>
    </source>
</evidence>
<feature type="region of interest" description="Disordered" evidence="2">
    <location>
        <begin position="137"/>
        <end position="178"/>
    </location>
</feature>
<dbReference type="OrthoDB" id="421993at2759"/>
<name>A0A9W7GN05_9STRA</name>
<dbReference type="InterPro" id="IPR023631">
    <property type="entry name" value="Amidase_dom"/>
</dbReference>
<accession>A0A9W7GN05</accession>
<dbReference type="AlphaFoldDB" id="A0A9W7GN05"/>
<evidence type="ECO:0000256" key="2">
    <source>
        <dbReference type="SAM" id="MobiDB-lite"/>
    </source>
</evidence>
<keyword evidence="5" id="KW-1185">Reference proteome</keyword>
<dbReference type="Gene3D" id="3.90.1300.10">
    <property type="entry name" value="Amidase signature (AS) domain"/>
    <property type="match status" value="1"/>
</dbReference>
<dbReference type="Pfam" id="PF01425">
    <property type="entry name" value="Amidase"/>
    <property type="match status" value="1"/>
</dbReference>
<evidence type="ECO:0000313" key="4">
    <source>
        <dbReference type="EMBL" id="GMI47884.1"/>
    </source>
</evidence>
<reference evidence="5" key="1">
    <citation type="journal article" date="2023" name="Commun. Biol.">
        <title>Genome analysis of Parmales, the sister group of diatoms, reveals the evolutionary specialization of diatoms from phago-mixotrophs to photoautotrophs.</title>
        <authorList>
            <person name="Ban H."/>
            <person name="Sato S."/>
            <person name="Yoshikawa S."/>
            <person name="Yamada K."/>
            <person name="Nakamura Y."/>
            <person name="Ichinomiya M."/>
            <person name="Sato N."/>
            <person name="Blanc-Mathieu R."/>
            <person name="Endo H."/>
            <person name="Kuwata A."/>
            <person name="Ogata H."/>
        </authorList>
    </citation>
    <scope>NUCLEOTIDE SEQUENCE [LARGE SCALE GENOMIC DNA]</scope>
</reference>
<dbReference type="InterPro" id="IPR036928">
    <property type="entry name" value="AS_sf"/>
</dbReference>
<sequence length="504" mass="53697">MNPSLRHTLTTLRSSFKSKSTTPTAVLDNVLSQFYQSESPPLNLNHFTHSSPIDLSKLKQLASESTSRYAACAPLSSIDGVPISIKANISFPPYPASASSKMLEPYIPPFSADVVQALKAGGAILVGQTNMDEFGMGSATTNSAMGPSINPLPHLHPPASSSPPNLTPGGSSGGSASSVAWRSSFASIGSDTGGSVRLPAAHTNTTGFKPTYGSISRFGLIPYASSLDTIGLIAPTPSDTKLLFDVLRGQSPNDPTSIESSLPPSSPAPLDWSTISVCLPSAYSVEEMPPSVLHIWNETAECLASLGSRVDVLGDDVLSSSTVRTSLAAYYVIACAEASSNLSKYDGVRYGSRARDEAVNYDEEYSRTREEFFGPEVKRRIACGDAVLAREGSHYLKANILRNKLRDSLNTALEQFDFILIPTQTSPPFNLDDPDVKIDQNEMMSNDLMTVGSSLAGLPSISIPVTSPSGPDFWVGMQLIGRHGDDDRLLQAAESLYLKMAEGH</sequence>
<evidence type="ECO:0000259" key="3">
    <source>
        <dbReference type="Pfam" id="PF01425"/>
    </source>
</evidence>
<dbReference type="PROSITE" id="PS00571">
    <property type="entry name" value="AMIDASES"/>
    <property type="match status" value="1"/>
</dbReference>
<dbReference type="EMBL" id="BRYA01000364">
    <property type="protein sequence ID" value="GMI47884.1"/>
    <property type="molecule type" value="Genomic_DNA"/>
</dbReference>
<dbReference type="PANTHER" id="PTHR11895:SF7">
    <property type="entry name" value="GLUTAMYL-TRNA(GLN) AMIDOTRANSFERASE SUBUNIT A, MITOCHONDRIAL"/>
    <property type="match status" value="1"/>
</dbReference>